<dbReference type="InterPro" id="IPR036691">
    <property type="entry name" value="Endo/exonu/phosph_ase_sf"/>
</dbReference>
<dbReference type="Proteomes" id="UP000054485">
    <property type="component" value="Unassembled WGS sequence"/>
</dbReference>
<protein>
    <recommendedName>
        <fullName evidence="3">Endonuclease/exonuclease/phosphatase domain-containing protein</fullName>
    </recommendedName>
</protein>
<dbReference type="SUPFAM" id="SSF56219">
    <property type="entry name" value="DNase I-like"/>
    <property type="match status" value="1"/>
</dbReference>
<dbReference type="Gene3D" id="3.60.10.10">
    <property type="entry name" value="Endonuclease/exonuclease/phosphatase"/>
    <property type="match status" value="1"/>
</dbReference>
<proteinExistence type="predicted"/>
<dbReference type="OrthoDB" id="2840473at2759"/>
<dbReference type="EMBL" id="KN835832">
    <property type="protein sequence ID" value="KIK33971.1"/>
    <property type="molecule type" value="Genomic_DNA"/>
</dbReference>
<dbReference type="STRING" id="930992.A0A0C9ZX71"/>
<evidence type="ECO:0000313" key="2">
    <source>
        <dbReference type="Proteomes" id="UP000054485"/>
    </source>
</evidence>
<feature type="non-terminal residue" evidence="1">
    <location>
        <position position="1"/>
    </location>
</feature>
<dbReference type="InParanoid" id="A0A0C9ZX71"/>
<feature type="non-terminal residue" evidence="1">
    <location>
        <position position="101"/>
    </location>
</feature>
<dbReference type="HOGENOM" id="CLU_159031_1_0_1"/>
<accession>A0A0C9ZX71</accession>
<keyword evidence="2" id="KW-1185">Reference proteome</keyword>
<evidence type="ECO:0000313" key="1">
    <source>
        <dbReference type="EMBL" id="KIK33971.1"/>
    </source>
</evidence>
<reference evidence="1 2" key="1">
    <citation type="submission" date="2014-04" db="EMBL/GenBank/DDBJ databases">
        <authorList>
            <consortium name="DOE Joint Genome Institute"/>
            <person name="Kuo A."/>
            <person name="Ruytinx J."/>
            <person name="Rineau F."/>
            <person name="Colpaert J."/>
            <person name="Kohler A."/>
            <person name="Nagy L.G."/>
            <person name="Floudas D."/>
            <person name="Copeland A."/>
            <person name="Barry K.W."/>
            <person name="Cichocki N."/>
            <person name="Veneault-Fourrey C."/>
            <person name="LaButti K."/>
            <person name="Lindquist E.A."/>
            <person name="Lipzen A."/>
            <person name="Lundell T."/>
            <person name="Morin E."/>
            <person name="Murat C."/>
            <person name="Sun H."/>
            <person name="Tunlid A."/>
            <person name="Henrissat B."/>
            <person name="Grigoriev I.V."/>
            <person name="Hibbett D.S."/>
            <person name="Martin F."/>
            <person name="Nordberg H.P."/>
            <person name="Cantor M.N."/>
            <person name="Hua S.X."/>
        </authorList>
    </citation>
    <scope>NUCLEOTIDE SEQUENCE [LARGE SCALE GENOMIC DNA]</scope>
    <source>
        <strain evidence="1 2">UH-Slu-Lm8-n1</strain>
    </source>
</reference>
<gene>
    <name evidence="1" type="ORF">CY34DRAFT_68303</name>
</gene>
<organism evidence="1 2">
    <name type="scientific">Suillus luteus UH-Slu-Lm8-n1</name>
    <dbReference type="NCBI Taxonomy" id="930992"/>
    <lineage>
        <taxon>Eukaryota</taxon>
        <taxon>Fungi</taxon>
        <taxon>Dikarya</taxon>
        <taxon>Basidiomycota</taxon>
        <taxon>Agaricomycotina</taxon>
        <taxon>Agaricomycetes</taxon>
        <taxon>Agaricomycetidae</taxon>
        <taxon>Boletales</taxon>
        <taxon>Suillineae</taxon>
        <taxon>Suillaceae</taxon>
        <taxon>Suillus</taxon>
    </lineage>
</organism>
<dbReference type="AlphaFoldDB" id="A0A0C9ZX71"/>
<reference evidence="2" key="2">
    <citation type="submission" date="2015-01" db="EMBL/GenBank/DDBJ databases">
        <title>Evolutionary Origins and Diversification of the Mycorrhizal Mutualists.</title>
        <authorList>
            <consortium name="DOE Joint Genome Institute"/>
            <consortium name="Mycorrhizal Genomics Consortium"/>
            <person name="Kohler A."/>
            <person name="Kuo A."/>
            <person name="Nagy L.G."/>
            <person name="Floudas D."/>
            <person name="Copeland A."/>
            <person name="Barry K.W."/>
            <person name="Cichocki N."/>
            <person name="Veneault-Fourrey C."/>
            <person name="LaButti K."/>
            <person name="Lindquist E.A."/>
            <person name="Lipzen A."/>
            <person name="Lundell T."/>
            <person name="Morin E."/>
            <person name="Murat C."/>
            <person name="Riley R."/>
            <person name="Ohm R."/>
            <person name="Sun H."/>
            <person name="Tunlid A."/>
            <person name="Henrissat B."/>
            <person name="Grigoriev I.V."/>
            <person name="Hibbett D.S."/>
            <person name="Martin F."/>
        </authorList>
    </citation>
    <scope>NUCLEOTIDE SEQUENCE [LARGE SCALE GENOMIC DNA]</scope>
    <source>
        <strain evidence="2">UH-Slu-Lm8-n1</strain>
    </source>
</reference>
<evidence type="ECO:0008006" key="3">
    <source>
        <dbReference type="Google" id="ProtNLM"/>
    </source>
</evidence>
<sequence>FNIACIQEPYLNPVKLANTSNLARFWDVIYPTNHHNSPDRTQTIILVNKRLSKNKWHAIKINSSNVMAIELLGDFGKVRIYNVYNLCDHDNVIHFMERHMN</sequence>
<name>A0A0C9ZX71_9AGAM</name>